<comment type="caution">
    <text evidence="1">The sequence shown here is derived from an EMBL/GenBank/DDBJ whole genome shotgun (WGS) entry which is preliminary data.</text>
</comment>
<dbReference type="Proteomes" id="UP001305414">
    <property type="component" value="Unassembled WGS sequence"/>
</dbReference>
<sequence length="72" mass="8194">MGQLSQTLTSLVPGLGVIYYNYIATNVEHYMQNYQSKALFEFNPNADGSNNPNFRLWYEQTMVDGRIEGIIG</sequence>
<proteinExistence type="predicted"/>
<accession>A0AAN7URA9</accession>
<reference evidence="1 2" key="1">
    <citation type="submission" date="2023-10" db="EMBL/GenBank/DDBJ databases">
        <title>Draft genome sequence of Xylaria bambusicola isolate GMP-LS, the root and basal stem rot pathogen of sugarcane in Indonesia.</title>
        <authorList>
            <person name="Selvaraj P."/>
            <person name="Muralishankar V."/>
            <person name="Muruganantham S."/>
            <person name="Sp S."/>
            <person name="Haryani S."/>
            <person name="Lau K.J.X."/>
            <person name="Naqvi N.I."/>
        </authorList>
    </citation>
    <scope>NUCLEOTIDE SEQUENCE [LARGE SCALE GENOMIC DNA]</scope>
    <source>
        <strain evidence="1">GMP-LS</strain>
    </source>
</reference>
<evidence type="ECO:0000313" key="1">
    <source>
        <dbReference type="EMBL" id="KAK5630236.1"/>
    </source>
</evidence>
<keyword evidence="2" id="KW-1185">Reference proteome</keyword>
<evidence type="ECO:0000313" key="2">
    <source>
        <dbReference type="Proteomes" id="UP001305414"/>
    </source>
</evidence>
<gene>
    <name evidence="1" type="ORF">RRF57_005951</name>
</gene>
<name>A0AAN7URA9_9PEZI</name>
<dbReference type="EMBL" id="JAWHQM010000015">
    <property type="protein sequence ID" value="KAK5630236.1"/>
    <property type="molecule type" value="Genomic_DNA"/>
</dbReference>
<organism evidence="1 2">
    <name type="scientific">Xylaria bambusicola</name>
    <dbReference type="NCBI Taxonomy" id="326684"/>
    <lineage>
        <taxon>Eukaryota</taxon>
        <taxon>Fungi</taxon>
        <taxon>Dikarya</taxon>
        <taxon>Ascomycota</taxon>
        <taxon>Pezizomycotina</taxon>
        <taxon>Sordariomycetes</taxon>
        <taxon>Xylariomycetidae</taxon>
        <taxon>Xylariales</taxon>
        <taxon>Xylariaceae</taxon>
        <taxon>Xylaria</taxon>
    </lineage>
</organism>
<protein>
    <submittedName>
        <fullName evidence="1">Uncharacterized protein</fullName>
    </submittedName>
</protein>
<dbReference type="AlphaFoldDB" id="A0AAN7URA9"/>